<dbReference type="InterPro" id="IPR003347">
    <property type="entry name" value="JmjC_dom"/>
</dbReference>
<evidence type="ECO:0000256" key="3">
    <source>
        <dbReference type="RuleBase" id="RU366061"/>
    </source>
</evidence>
<protein>
    <recommendedName>
        <fullName evidence="3">Bifunctional lysine-specific demethylase and histidyl-hydroxylase</fullName>
        <ecNumber evidence="3">1.14.11.-</ecNumber>
    </recommendedName>
</protein>
<dbReference type="PROSITE" id="PS51184">
    <property type="entry name" value="JMJC"/>
    <property type="match status" value="1"/>
</dbReference>
<keyword evidence="3" id="KW-0804">Transcription</keyword>
<dbReference type="SMART" id="SM00558">
    <property type="entry name" value="JmjC"/>
    <property type="match status" value="1"/>
</dbReference>
<keyword evidence="3" id="KW-0560">Oxidoreductase</keyword>
<keyword evidence="3" id="KW-0223">Dioxygenase</keyword>
<dbReference type="Proteomes" id="UP001412067">
    <property type="component" value="Unassembled WGS sequence"/>
</dbReference>
<organism evidence="5 6">
    <name type="scientific">Platanthera guangdongensis</name>
    <dbReference type="NCBI Taxonomy" id="2320717"/>
    <lineage>
        <taxon>Eukaryota</taxon>
        <taxon>Viridiplantae</taxon>
        <taxon>Streptophyta</taxon>
        <taxon>Embryophyta</taxon>
        <taxon>Tracheophyta</taxon>
        <taxon>Spermatophyta</taxon>
        <taxon>Magnoliopsida</taxon>
        <taxon>Liliopsida</taxon>
        <taxon>Asparagales</taxon>
        <taxon>Orchidaceae</taxon>
        <taxon>Orchidoideae</taxon>
        <taxon>Orchideae</taxon>
        <taxon>Orchidinae</taxon>
        <taxon>Platanthera</taxon>
    </lineage>
</organism>
<dbReference type="Pfam" id="PF08007">
    <property type="entry name" value="JmjC_2"/>
    <property type="match status" value="1"/>
</dbReference>
<accession>A0ABR2MRC4</accession>
<dbReference type="InterPro" id="IPR039994">
    <property type="entry name" value="NO66-like"/>
</dbReference>
<dbReference type="EC" id="1.14.11.-" evidence="3"/>
<keyword evidence="6" id="KW-1185">Reference proteome</keyword>
<keyword evidence="2 3" id="KW-0408">Iron</keyword>
<dbReference type="SUPFAM" id="SSF51197">
    <property type="entry name" value="Clavaminate synthase-like"/>
    <property type="match status" value="1"/>
</dbReference>
<name>A0ABR2MRC4_9ASPA</name>
<keyword evidence="1 3" id="KW-0479">Metal-binding</keyword>
<dbReference type="SUPFAM" id="SSF48371">
    <property type="entry name" value="ARM repeat"/>
    <property type="match status" value="1"/>
</dbReference>
<reference evidence="5 6" key="1">
    <citation type="journal article" date="2022" name="Nat. Plants">
        <title>Genomes of leafy and leafless Platanthera orchids illuminate the evolution of mycoheterotrophy.</title>
        <authorList>
            <person name="Li M.H."/>
            <person name="Liu K.W."/>
            <person name="Li Z."/>
            <person name="Lu H.C."/>
            <person name="Ye Q.L."/>
            <person name="Zhang D."/>
            <person name="Wang J.Y."/>
            <person name="Li Y.F."/>
            <person name="Zhong Z.M."/>
            <person name="Liu X."/>
            <person name="Yu X."/>
            <person name="Liu D.K."/>
            <person name="Tu X.D."/>
            <person name="Liu B."/>
            <person name="Hao Y."/>
            <person name="Liao X.Y."/>
            <person name="Jiang Y.T."/>
            <person name="Sun W.H."/>
            <person name="Chen J."/>
            <person name="Chen Y.Q."/>
            <person name="Ai Y."/>
            <person name="Zhai J.W."/>
            <person name="Wu S.S."/>
            <person name="Zhou Z."/>
            <person name="Hsiao Y.Y."/>
            <person name="Wu W.L."/>
            <person name="Chen Y.Y."/>
            <person name="Lin Y.F."/>
            <person name="Hsu J.L."/>
            <person name="Li C.Y."/>
            <person name="Wang Z.W."/>
            <person name="Zhao X."/>
            <person name="Zhong W.Y."/>
            <person name="Ma X.K."/>
            <person name="Ma L."/>
            <person name="Huang J."/>
            <person name="Chen G.Z."/>
            <person name="Huang M.Z."/>
            <person name="Huang L."/>
            <person name="Peng D.H."/>
            <person name="Luo Y.B."/>
            <person name="Zou S.Q."/>
            <person name="Chen S.P."/>
            <person name="Lan S."/>
            <person name="Tsai W.C."/>
            <person name="Van de Peer Y."/>
            <person name="Liu Z.J."/>
        </authorList>
    </citation>
    <scope>NUCLEOTIDE SEQUENCE [LARGE SCALE GENOMIC DNA]</scope>
    <source>
        <strain evidence="5">Lor288</strain>
    </source>
</reference>
<comment type="cofactor">
    <cofactor evidence="3">
        <name>Fe(2+)</name>
        <dbReference type="ChEBI" id="CHEBI:29033"/>
    </cofactor>
    <text evidence="3">Binds 1 Fe(2+) ion per subunit.</text>
</comment>
<dbReference type="InterPro" id="IPR016024">
    <property type="entry name" value="ARM-type_fold"/>
</dbReference>
<keyword evidence="3" id="KW-0805">Transcription regulation</keyword>
<evidence type="ECO:0000313" key="6">
    <source>
        <dbReference type="Proteomes" id="UP001412067"/>
    </source>
</evidence>
<feature type="domain" description="JmjC" evidence="4">
    <location>
        <begin position="371"/>
        <end position="521"/>
    </location>
</feature>
<evidence type="ECO:0000256" key="1">
    <source>
        <dbReference type="ARBA" id="ARBA00022723"/>
    </source>
</evidence>
<dbReference type="PANTHER" id="PTHR13096">
    <property type="entry name" value="MINA53 MYC INDUCED NUCLEAR ANTIGEN"/>
    <property type="match status" value="1"/>
</dbReference>
<dbReference type="EMBL" id="JBBWWR010000005">
    <property type="protein sequence ID" value="KAK8966021.1"/>
    <property type="molecule type" value="Genomic_DNA"/>
</dbReference>
<gene>
    <name evidence="5" type="ORF">KSP40_PGU012385</name>
</gene>
<evidence type="ECO:0000259" key="4">
    <source>
        <dbReference type="PROSITE" id="PS51184"/>
    </source>
</evidence>
<dbReference type="Gene3D" id="2.60.120.650">
    <property type="entry name" value="Cupin"/>
    <property type="match status" value="1"/>
</dbReference>
<comment type="similarity">
    <text evidence="3">Belongs to the ROX family.</text>
</comment>
<proteinExistence type="inferred from homology"/>
<comment type="function">
    <text evidence="3">Oxygenase that can act as both a histone lysine demethylase and a ribosomal histidine hydroxylase.</text>
</comment>
<keyword evidence="3" id="KW-0539">Nucleus</keyword>
<evidence type="ECO:0000256" key="2">
    <source>
        <dbReference type="ARBA" id="ARBA00023004"/>
    </source>
</evidence>
<dbReference type="PANTHER" id="PTHR13096:SF9">
    <property type="entry name" value="BIFUNCTIONAL LYSINE-SPECIFIC DEMETHYLASE AND HISTIDYL-HYDROXYLASE"/>
    <property type="match status" value="1"/>
</dbReference>
<comment type="caution">
    <text evidence="5">The sequence shown here is derived from an EMBL/GenBank/DDBJ whole genome shotgun (WGS) entry which is preliminary data.</text>
</comment>
<sequence>MAENRRRKKMKLGFPPPRFCFDPSSFDKRAFPLLLAAASSAESKNPSSYSLLKSFLRDHLALFTDPTRSPLSHTVLLPCSLLSLLPLFLTSSCSGLAAITAELIGAASLYSLDANLTIVSDEAIVNGLITALMSRIRRVAVAACNTLLDLSVSSIGREKLREFSVIEKLLSMSYPSLIHREKTVELVLDAALVLINTSDEGCFGTMPDELSKKVLPLLKNLWKNSSNLELRRRFDLAAAVFRLSMDHALDVAWEADELSAVIFGDEKSSFQNFMANYWEVSPLLMKGTWSKLGGKNSLFNSLSDCFGNMTDANVLSSLVLKSVMDKIFRVLKTSKIASDLTQEIVGGEVHFFDHTMGSELVDELCVRKLEEALRDGFTIALRGMEFRNNVIAAISEGMSNLFGQPSAGANIYLTPPRSQGLTKHYDDHCVFVWQIFGQKQWRIFPRAEAFFPRLYEPLLAVKSLRQDEAGCMDVLMREGDILYIPRGYPHEAHTIFNMDESCEDSPSRFSMHLTLGIEVEPPFDDLSLQNFIPTTLRWEGFTHIAIHCCNQKKKPGSAYPIDGEAVKLRYVLVNMLHVVVRSIADKHSVLKRACLVAALPHSSNIKLNHNAHSLAFNLRSSFDYIIKIINDFSQFSETFARIVTTVLENNEDYLLWMRWLRHLPQEEDWKIDYDNPLELFKDLVLSNRIGIEELSLEFSQVKSEFCESVVFEDACDEFMVLLEKYRKTRKQYMKGMLSLHT</sequence>
<evidence type="ECO:0000313" key="5">
    <source>
        <dbReference type="EMBL" id="KAK8966021.1"/>
    </source>
</evidence>
<comment type="subcellular location">
    <subcellularLocation>
        <location evidence="3">Nucleus</location>
    </subcellularLocation>
</comment>